<protein>
    <submittedName>
        <fullName evidence="2">Uncharacterized protein</fullName>
    </submittedName>
</protein>
<dbReference type="AlphaFoldDB" id="A0A1Y1IEA8"/>
<dbReference type="Proteomes" id="UP000054558">
    <property type="component" value="Unassembled WGS sequence"/>
</dbReference>
<sequence>MKAAASEQRALDAESRLAGLEKEIRQNTERLRSQGTESPGALVSGSEGDEARMSHLEKARSCLLSLNWKCGEDGSTAFEHDLAQLLARDRDESERVCSGPMARQKEWKEGLWRRRAEGVRIRKPYSERSGK</sequence>
<reference evidence="2 3" key="1">
    <citation type="journal article" date="2014" name="Nat. Commun.">
        <title>Klebsormidium flaccidum genome reveals primary factors for plant terrestrial adaptation.</title>
        <authorList>
            <person name="Hori K."/>
            <person name="Maruyama F."/>
            <person name="Fujisawa T."/>
            <person name="Togashi T."/>
            <person name="Yamamoto N."/>
            <person name="Seo M."/>
            <person name="Sato S."/>
            <person name="Yamada T."/>
            <person name="Mori H."/>
            <person name="Tajima N."/>
            <person name="Moriyama T."/>
            <person name="Ikeuchi M."/>
            <person name="Watanabe M."/>
            <person name="Wada H."/>
            <person name="Kobayashi K."/>
            <person name="Saito M."/>
            <person name="Masuda T."/>
            <person name="Sasaki-Sekimoto Y."/>
            <person name="Mashiguchi K."/>
            <person name="Awai K."/>
            <person name="Shimojima M."/>
            <person name="Masuda S."/>
            <person name="Iwai M."/>
            <person name="Nobusawa T."/>
            <person name="Narise T."/>
            <person name="Kondo S."/>
            <person name="Saito H."/>
            <person name="Sato R."/>
            <person name="Murakawa M."/>
            <person name="Ihara Y."/>
            <person name="Oshima-Yamada Y."/>
            <person name="Ohtaka K."/>
            <person name="Satoh M."/>
            <person name="Sonobe K."/>
            <person name="Ishii M."/>
            <person name="Ohtani R."/>
            <person name="Kanamori-Sato M."/>
            <person name="Honoki R."/>
            <person name="Miyazaki D."/>
            <person name="Mochizuki H."/>
            <person name="Umetsu J."/>
            <person name="Higashi K."/>
            <person name="Shibata D."/>
            <person name="Kamiya Y."/>
            <person name="Sato N."/>
            <person name="Nakamura Y."/>
            <person name="Tabata S."/>
            <person name="Ida S."/>
            <person name="Kurokawa K."/>
            <person name="Ohta H."/>
        </authorList>
    </citation>
    <scope>NUCLEOTIDE SEQUENCE [LARGE SCALE GENOMIC DNA]</scope>
    <source>
        <strain evidence="2 3">NIES-2285</strain>
    </source>
</reference>
<accession>A0A1Y1IEA8</accession>
<feature type="compositionally biased region" description="Basic and acidic residues" evidence="1">
    <location>
        <begin position="9"/>
        <end position="32"/>
    </location>
</feature>
<evidence type="ECO:0000313" key="2">
    <source>
        <dbReference type="EMBL" id="GAQ87749.1"/>
    </source>
</evidence>
<name>A0A1Y1IEA8_KLENI</name>
<evidence type="ECO:0000313" key="3">
    <source>
        <dbReference type="Proteomes" id="UP000054558"/>
    </source>
</evidence>
<organism evidence="2 3">
    <name type="scientific">Klebsormidium nitens</name>
    <name type="common">Green alga</name>
    <name type="synonym">Ulothrix nitens</name>
    <dbReference type="NCBI Taxonomy" id="105231"/>
    <lineage>
        <taxon>Eukaryota</taxon>
        <taxon>Viridiplantae</taxon>
        <taxon>Streptophyta</taxon>
        <taxon>Klebsormidiophyceae</taxon>
        <taxon>Klebsormidiales</taxon>
        <taxon>Klebsormidiaceae</taxon>
        <taxon>Klebsormidium</taxon>
    </lineage>
</organism>
<evidence type="ECO:0000256" key="1">
    <source>
        <dbReference type="SAM" id="MobiDB-lite"/>
    </source>
</evidence>
<keyword evidence="3" id="KW-1185">Reference proteome</keyword>
<feature type="region of interest" description="Disordered" evidence="1">
    <location>
        <begin position="1"/>
        <end position="54"/>
    </location>
</feature>
<gene>
    <name evidence="2" type="ORF">KFL_003740100</name>
</gene>
<proteinExistence type="predicted"/>
<dbReference type="EMBL" id="DF237323">
    <property type="protein sequence ID" value="GAQ87749.1"/>
    <property type="molecule type" value="Genomic_DNA"/>
</dbReference>